<reference evidence="2 3" key="1">
    <citation type="journal article" date="2015" name="Genome Announc.">
        <title>Complete genome sequence of Martelella endophytica YC6887, which has antifungal activity associated with a halophyte.</title>
        <authorList>
            <person name="Khan A."/>
            <person name="Khan H."/>
            <person name="Chung E.J."/>
            <person name="Hossain M.T."/>
            <person name="Chung Y.R."/>
        </authorList>
    </citation>
    <scope>NUCLEOTIDE SEQUENCE [LARGE SCALE GENOMIC DNA]</scope>
    <source>
        <strain evidence="2">YC6887</strain>
    </source>
</reference>
<sequence>MGRLKAIGSRLTAAPGLLPPSVLTGENGERKRDAVVSWRQWYKTSRWQKLRWSVLVRDQFRCQMKGCGKIETNTSLLVADHKRQHHGDPVLFWDINNLQCLCKACHDGAKQRAERQRAGRHR</sequence>
<organism evidence="2 3">
    <name type="scientific">Martelella endophytica</name>
    <dbReference type="NCBI Taxonomy" id="1486262"/>
    <lineage>
        <taxon>Bacteria</taxon>
        <taxon>Pseudomonadati</taxon>
        <taxon>Pseudomonadota</taxon>
        <taxon>Alphaproteobacteria</taxon>
        <taxon>Hyphomicrobiales</taxon>
        <taxon>Aurantimonadaceae</taxon>
        <taxon>Martelella</taxon>
    </lineage>
</organism>
<dbReference type="EMBL" id="CP010803">
    <property type="protein sequence ID" value="AJY44674.1"/>
    <property type="molecule type" value="Genomic_DNA"/>
</dbReference>
<dbReference type="GO" id="GO:0005829">
    <property type="term" value="C:cytosol"/>
    <property type="evidence" value="ECO:0007669"/>
    <property type="project" value="TreeGrafter"/>
</dbReference>
<proteinExistence type="predicted"/>
<evidence type="ECO:0000259" key="1">
    <source>
        <dbReference type="SMART" id="SM00507"/>
    </source>
</evidence>
<dbReference type="PATRIC" id="fig|1486262.3.peg.334"/>
<accession>A0A0D5LKF0</accession>
<evidence type="ECO:0000313" key="3">
    <source>
        <dbReference type="Proteomes" id="UP000032611"/>
    </source>
</evidence>
<dbReference type="Proteomes" id="UP000032611">
    <property type="component" value="Chromosome"/>
</dbReference>
<dbReference type="Gene3D" id="1.10.30.50">
    <property type="match status" value="1"/>
</dbReference>
<dbReference type="InterPro" id="IPR003615">
    <property type="entry name" value="HNH_nuc"/>
</dbReference>
<dbReference type="SMART" id="SM00507">
    <property type="entry name" value="HNHc"/>
    <property type="match status" value="1"/>
</dbReference>
<dbReference type="AlphaFoldDB" id="A0A0D5LKF0"/>
<dbReference type="HOGENOM" id="CLU_108879_2_0_5"/>
<dbReference type="OrthoDB" id="5292295at2"/>
<feature type="domain" description="HNH nuclease" evidence="1">
    <location>
        <begin position="49"/>
        <end position="107"/>
    </location>
</feature>
<dbReference type="PANTHER" id="PTHR41286:SF1">
    <property type="entry name" value="HNH NUCLEASE YAJD-RELATED"/>
    <property type="match status" value="1"/>
</dbReference>
<protein>
    <recommendedName>
        <fullName evidence="1">HNH nuclease domain-containing protein</fullName>
    </recommendedName>
</protein>
<keyword evidence="3" id="KW-1185">Reference proteome</keyword>
<dbReference type="STRING" id="1486262.TM49_01625"/>
<dbReference type="KEGG" id="mey:TM49_01625"/>
<evidence type="ECO:0000313" key="2">
    <source>
        <dbReference type="EMBL" id="AJY44674.1"/>
    </source>
</evidence>
<name>A0A0D5LKF0_MAREN</name>
<dbReference type="PANTHER" id="PTHR41286">
    <property type="entry name" value="HNH NUCLEASE YAJD-RELATED"/>
    <property type="match status" value="1"/>
</dbReference>
<dbReference type="CDD" id="cd00085">
    <property type="entry name" value="HNHc"/>
    <property type="match status" value="1"/>
</dbReference>
<gene>
    <name evidence="2" type="ORF">TM49_01625</name>
</gene>